<evidence type="ECO:0000313" key="6">
    <source>
        <dbReference type="Proteomes" id="UP000077748"/>
    </source>
</evidence>
<feature type="domain" description="Ketoreductase" evidence="4">
    <location>
        <begin position="7"/>
        <end position="193"/>
    </location>
</feature>
<keyword evidence="2" id="KW-0560">Oxidoreductase</keyword>
<accession>A0A1A9KED7</accession>
<comment type="similarity">
    <text evidence="1 3">Belongs to the short-chain dehydrogenases/reductases (SDR) family.</text>
</comment>
<dbReference type="PANTHER" id="PTHR43391">
    <property type="entry name" value="RETINOL DEHYDROGENASE-RELATED"/>
    <property type="match status" value="1"/>
</dbReference>
<dbReference type="InterPro" id="IPR057326">
    <property type="entry name" value="KR_dom"/>
</dbReference>
<gene>
    <name evidence="5" type="ORF">A9C11_18760</name>
</gene>
<dbReference type="SMART" id="SM00822">
    <property type="entry name" value="PKS_KR"/>
    <property type="match status" value="1"/>
</dbReference>
<dbReference type="PANTHER" id="PTHR43391:SF82">
    <property type="entry name" value="OXIDOREDUCTASE SADH-RELATED"/>
    <property type="match status" value="1"/>
</dbReference>
<evidence type="ECO:0000256" key="3">
    <source>
        <dbReference type="RuleBase" id="RU000363"/>
    </source>
</evidence>
<evidence type="ECO:0000313" key="5">
    <source>
        <dbReference type="EMBL" id="ANI15885.1"/>
    </source>
</evidence>
<organism evidence="5 6">
    <name type="scientific">Pseudomonas citronellolis</name>
    <dbReference type="NCBI Taxonomy" id="53408"/>
    <lineage>
        <taxon>Bacteria</taxon>
        <taxon>Pseudomonadati</taxon>
        <taxon>Pseudomonadota</taxon>
        <taxon>Gammaproteobacteria</taxon>
        <taxon>Pseudomonadales</taxon>
        <taxon>Pseudomonadaceae</taxon>
        <taxon>Pseudomonas</taxon>
    </lineage>
</organism>
<dbReference type="Proteomes" id="UP000077748">
    <property type="component" value="Chromosome"/>
</dbReference>
<dbReference type="AlphaFoldDB" id="A0A1A9KED7"/>
<dbReference type="Pfam" id="PF00106">
    <property type="entry name" value="adh_short"/>
    <property type="match status" value="1"/>
</dbReference>
<dbReference type="GO" id="GO:0016491">
    <property type="term" value="F:oxidoreductase activity"/>
    <property type="evidence" value="ECO:0007669"/>
    <property type="project" value="UniProtKB-KW"/>
</dbReference>
<protein>
    <submittedName>
        <fullName evidence="5">Short-chain dehydrogenase</fullName>
    </submittedName>
</protein>
<evidence type="ECO:0000256" key="1">
    <source>
        <dbReference type="ARBA" id="ARBA00006484"/>
    </source>
</evidence>
<sequence>MKSFENKVAAITGAGSGIGRALARELASRGCHLALADVNASGLEETRQALASYGVRISTEVVNVAEREQVHAWADKVVAEHGKVNLVFNNAGVAHAGTVEGSEYEEYEWITNINFWGVVYGTKAFLPHIKASGEGHVVNVSSVFGLFSQPGMSAYNATKFAVRGFTESLRQELDMEGGAVSASCVHPGGIKTNIARTARMNDSLAKVTGQNANAARQQFNDQLLRTTPDKAAQVIIRGVERDARRILIGADAHAIDVMLRVLPVWYQKVVTVSMRLAARFAPKGKARPEGYEAK</sequence>
<dbReference type="PROSITE" id="PS00061">
    <property type="entry name" value="ADH_SHORT"/>
    <property type="match status" value="1"/>
</dbReference>
<reference evidence="5 6" key="1">
    <citation type="submission" date="2016-05" db="EMBL/GenBank/DDBJ databases">
        <title>Genome Sequence of Pseudomonas citronellolis Strain SJTE-3, an Estrogens and Persistent Organic Pollutants degradation strain.</title>
        <authorList>
            <person name="Liang R."/>
        </authorList>
    </citation>
    <scope>NUCLEOTIDE SEQUENCE [LARGE SCALE GENOMIC DNA]</scope>
    <source>
        <strain evidence="5 6">SJTE-3</strain>
    </source>
</reference>
<name>A0A1A9KED7_9PSED</name>
<dbReference type="RefSeq" id="WP_058072135.1">
    <property type="nucleotide sequence ID" value="NZ_CP015878.1"/>
</dbReference>
<dbReference type="Gene3D" id="3.40.50.720">
    <property type="entry name" value="NAD(P)-binding Rossmann-like Domain"/>
    <property type="match status" value="1"/>
</dbReference>
<dbReference type="EMBL" id="CP015878">
    <property type="protein sequence ID" value="ANI15885.1"/>
    <property type="molecule type" value="Genomic_DNA"/>
</dbReference>
<dbReference type="PRINTS" id="PR00081">
    <property type="entry name" value="GDHRDH"/>
</dbReference>
<dbReference type="InterPro" id="IPR002347">
    <property type="entry name" value="SDR_fam"/>
</dbReference>
<dbReference type="PRINTS" id="PR00080">
    <property type="entry name" value="SDRFAMILY"/>
</dbReference>
<dbReference type="InterPro" id="IPR020904">
    <property type="entry name" value="Sc_DH/Rdtase_CS"/>
</dbReference>
<evidence type="ECO:0000259" key="4">
    <source>
        <dbReference type="SMART" id="SM00822"/>
    </source>
</evidence>
<proteinExistence type="inferred from homology"/>
<dbReference type="SUPFAM" id="SSF51735">
    <property type="entry name" value="NAD(P)-binding Rossmann-fold domains"/>
    <property type="match status" value="1"/>
</dbReference>
<evidence type="ECO:0000256" key="2">
    <source>
        <dbReference type="ARBA" id="ARBA00023002"/>
    </source>
</evidence>
<dbReference type="InterPro" id="IPR036291">
    <property type="entry name" value="NAD(P)-bd_dom_sf"/>
</dbReference>